<gene>
    <name evidence="10" type="ORF">Lsai_3176</name>
</gene>
<dbReference type="GO" id="GO:0046872">
    <property type="term" value="F:metal ion binding"/>
    <property type="evidence" value="ECO:0007669"/>
    <property type="project" value="UniProtKB-KW"/>
</dbReference>
<keyword evidence="7 9" id="KW-0482">Metalloprotease</keyword>
<evidence type="ECO:0000313" key="10">
    <source>
        <dbReference type="EMBL" id="KTD54354.1"/>
    </source>
</evidence>
<evidence type="ECO:0000256" key="9">
    <source>
        <dbReference type="PIRNR" id="PIRNR026671"/>
    </source>
</evidence>
<dbReference type="AlphaFoldDB" id="A0A0W0YC63"/>
<name>A0A0W0YC63_9GAMM</name>
<dbReference type="GO" id="GO:0008237">
    <property type="term" value="F:metallopeptidase activity"/>
    <property type="evidence" value="ECO:0007669"/>
    <property type="project" value="UniProtKB-KW"/>
</dbReference>
<evidence type="ECO:0000256" key="3">
    <source>
        <dbReference type="ARBA" id="ARBA00022723"/>
    </source>
</evidence>
<sequence length="260" mass="30273">MKQQNRKIKFGAIKYTVLSVLWGIMMSSNADQNKFLLIADPQILAIPIIDNHERMIDLKNQHEIAYGPSPEIPNNTDYTKLRKIVYEKLAQAQALLPQGLHFRLYEGYRSLQLQEMLFDTRYAKIKTQHPSWSHQQLFHETTKLVSPVVNLDSSKNIPPHSTGGAIDVYLINKKGEAVDMGIHPKDWMNDLHGTLSLTNSNVISKEAKRYRHIMSNILRQVGFVNYPTEYWHWSYGDRYWAYYHHKPHAIYSSYTATENK</sequence>
<dbReference type="SUPFAM" id="SSF55166">
    <property type="entry name" value="Hedgehog/DD-peptidase"/>
    <property type="match status" value="1"/>
</dbReference>
<dbReference type="GO" id="GO:0160237">
    <property type="term" value="F:D-Ala-D-Ala dipeptidase activity"/>
    <property type="evidence" value="ECO:0007669"/>
    <property type="project" value="UniProtKB-EC"/>
</dbReference>
<dbReference type="GO" id="GO:0006508">
    <property type="term" value="P:proteolysis"/>
    <property type="evidence" value="ECO:0007669"/>
    <property type="project" value="UniProtKB-KW"/>
</dbReference>
<dbReference type="InterPro" id="IPR009045">
    <property type="entry name" value="Zn_M74/Hedgehog-like"/>
</dbReference>
<reference evidence="10 11" key="1">
    <citation type="submission" date="2015-11" db="EMBL/GenBank/DDBJ databases">
        <title>Genomic analysis of 38 Legionella species identifies large and diverse effector repertoires.</title>
        <authorList>
            <person name="Burstein D."/>
            <person name="Amaro F."/>
            <person name="Zusman T."/>
            <person name="Lifshitz Z."/>
            <person name="Cohen O."/>
            <person name="Gilbert J.A."/>
            <person name="Pupko T."/>
            <person name="Shuman H.A."/>
            <person name="Segal G."/>
        </authorList>
    </citation>
    <scope>NUCLEOTIDE SEQUENCE [LARGE SCALE GENOMIC DNA]</scope>
    <source>
        <strain evidence="10 11">Mt.St.Helens-4</strain>
    </source>
</reference>
<comment type="catalytic activity">
    <reaction evidence="1 9">
        <text>D-alanyl-D-alanine + H2O = 2 D-alanine</text>
        <dbReference type="Rhea" id="RHEA:20661"/>
        <dbReference type="ChEBI" id="CHEBI:15377"/>
        <dbReference type="ChEBI" id="CHEBI:57416"/>
        <dbReference type="ChEBI" id="CHEBI:57822"/>
        <dbReference type="EC" id="3.4.13.22"/>
    </reaction>
</comment>
<evidence type="ECO:0000256" key="6">
    <source>
        <dbReference type="ARBA" id="ARBA00022997"/>
    </source>
</evidence>
<dbReference type="PANTHER" id="PTHR43126">
    <property type="entry name" value="D-ALANYL-D-ALANINE DIPEPTIDASE"/>
    <property type="match status" value="1"/>
</dbReference>
<comment type="function">
    <text evidence="9">Catalyzes hydrolysis of the D-alanyl-D-alanine dipeptide.</text>
</comment>
<comment type="similarity">
    <text evidence="9">Belongs to the peptidase M15D family.</text>
</comment>
<dbReference type="InterPro" id="IPR000755">
    <property type="entry name" value="A_A_dipeptidase"/>
</dbReference>
<dbReference type="PANTHER" id="PTHR43126:SF2">
    <property type="entry name" value="D-ALANYL-D-ALANINE DIPEPTIDASE"/>
    <property type="match status" value="1"/>
</dbReference>
<comment type="caution">
    <text evidence="10">The sequence shown here is derived from an EMBL/GenBank/DDBJ whole genome shotgun (WGS) entry which is preliminary data.</text>
</comment>
<dbReference type="STRING" id="28087.Lsai_3176"/>
<dbReference type="EMBL" id="LNYV01000037">
    <property type="protein sequence ID" value="KTD54354.1"/>
    <property type="molecule type" value="Genomic_DNA"/>
</dbReference>
<evidence type="ECO:0000256" key="4">
    <source>
        <dbReference type="ARBA" id="ARBA00022801"/>
    </source>
</evidence>
<evidence type="ECO:0000313" key="11">
    <source>
        <dbReference type="Proteomes" id="UP000054621"/>
    </source>
</evidence>
<dbReference type="GO" id="GO:0071555">
    <property type="term" value="P:cell wall organization"/>
    <property type="evidence" value="ECO:0007669"/>
    <property type="project" value="UniProtKB-KW"/>
</dbReference>
<dbReference type="CDD" id="cd14843">
    <property type="entry name" value="D-Ala-D-Ala_dipeptidase_like"/>
    <property type="match status" value="1"/>
</dbReference>
<keyword evidence="8 9" id="KW-0961">Cell wall biogenesis/degradation</keyword>
<evidence type="ECO:0000256" key="8">
    <source>
        <dbReference type="ARBA" id="ARBA00023316"/>
    </source>
</evidence>
<dbReference type="Proteomes" id="UP000054621">
    <property type="component" value="Unassembled WGS sequence"/>
</dbReference>
<organism evidence="10 11">
    <name type="scientific">Legionella sainthelensi</name>
    <dbReference type="NCBI Taxonomy" id="28087"/>
    <lineage>
        <taxon>Bacteria</taxon>
        <taxon>Pseudomonadati</taxon>
        <taxon>Pseudomonadota</taxon>
        <taxon>Gammaproteobacteria</taxon>
        <taxon>Legionellales</taxon>
        <taxon>Legionellaceae</taxon>
        <taxon>Legionella</taxon>
    </lineage>
</organism>
<keyword evidence="6 9" id="KW-0224">Dipeptidase</keyword>
<keyword evidence="3" id="KW-0479">Metal-binding</keyword>
<proteinExistence type="inferred from homology"/>
<dbReference type="EC" id="3.4.13.22" evidence="9"/>
<evidence type="ECO:0000256" key="2">
    <source>
        <dbReference type="ARBA" id="ARBA00022670"/>
    </source>
</evidence>
<evidence type="ECO:0000256" key="1">
    <source>
        <dbReference type="ARBA" id="ARBA00001362"/>
    </source>
</evidence>
<dbReference type="PIRSF" id="PIRSF026671">
    <property type="entry name" value="AA_dipeptidase"/>
    <property type="match status" value="1"/>
</dbReference>
<dbReference type="Pfam" id="PF01427">
    <property type="entry name" value="Peptidase_M15"/>
    <property type="match status" value="1"/>
</dbReference>
<evidence type="ECO:0000256" key="7">
    <source>
        <dbReference type="ARBA" id="ARBA00023049"/>
    </source>
</evidence>
<keyword evidence="5" id="KW-0862">Zinc</keyword>
<accession>A0A0W0YC63</accession>
<keyword evidence="2 9" id="KW-0645">Protease</keyword>
<dbReference type="eggNOG" id="COG2173">
    <property type="taxonomic scope" value="Bacteria"/>
</dbReference>
<dbReference type="PATRIC" id="fig|28087.4.peg.3410"/>
<protein>
    <recommendedName>
        <fullName evidence="9">D-alanyl-D-alanine dipeptidase</fullName>
        <shortName evidence="9">D-Ala-D-Ala dipeptidase</shortName>
        <ecNumber evidence="9">3.4.13.22</ecNumber>
    </recommendedName>
</protein>
<evidence type="ECO:0000256" key="5">
    <source>
        <dbReference type="ARBA" id="ARBA00022833"/>
    </source>
</evidence>
<keyword evidence="4 9" id="KW-0378">Hydrolase</keyword>
<dbReference type="Gene3D" id="3.30.1380.10">
    <property type="match status" value="1"/>
</dbReference>